<name>A0AAD5V4P1_9APHY</name>
<gene>
    <name evidence="1" type="ORF">NLI96_g5527</name>
</gene>
<reference evidence="1" key="1">
    <citation type="submission" date="2022-07" db="EMBL/GenBank/DDBJ databases">
        <title>Genome Sequence of Physisporinus lineatus.</title>
        <authorList>
            <person name="Buettner E."/>
        </authorList>
    </citation>
    <scope>NUCLEOTIDE SEQUENCE</scope>
    <source>
        <strain evidence="1">VT162</strain>
    </source>
</reference>
<sequence>MGGITLGEKEQEDVRGGWMNRRVFGGRDEDGLMDVRVEARRALGGTIPPITGRDPFEHAALYHTLLLFFLISDFQTNEKKPQLLMVRQQHAQRSPRHRHAFLKSPKYGELREQFPAITGIFISMFCNTGKSTMSERPKTRLLSRNIFARAATPMAMHHRPAFRRYNRAVLPLQEGKIARSDATPFFHDPNVATFDDPFADRRGNVQDDDSDLSAWDEETTLVELLQDSNIDEDENEKTDALAEKLRGPMNDQGQKLRQQMRDTIVPAIQQVREIHDTLENEVDMSFATGILAFDEVCKRFETMAIRQEDELKSAYTRLQVGWILSPRRLLVAAPRIVGEYEEASWTTR</sequence>
<dbReference type="Proteomes" id="UP001212997">
    <property type="component" value="Unassembled WGS sequence"/>
</dbReference>
<evidence type="ECO:0000313" key="2">
    <source>
        <dbReference type="Proteomes" id="UP001212997"/>
    </source>
</evidence>
<dbReference type="AlphaFoldDB" id="A0AAD5V4P1"/>
<dbReference type="EMBL" id="JANAWD010000183">
    <property type="protein sequence ID" value="KAJ3484602.1"/>
    <property type="molecule type" value="Genomic_DNA"/>
</dbReference>
<keyword evidence="2" id="KW-1185">Reference proteome</keyword>
<comment type="caution">
    <text evidence="1">The sequence shown here is derived from an EMBL/GenBank/DDBJ whole genome shotgun (WGS) entry which is preliminary data.</text>
</comment>
<evidence type="ECO:0000313" key="1">
    <source>
        <dbReference type="EMBL" id="KAJ3484602.1"/>
    </source>
</evidence>
<organism evidence="1 2">
    <name type="scientific">Meripilus lineatus</name>
    <dbReference type="NCBI Taxonomy" id="2056292"/>
    <lineage>
        <taxon>Eukaryota</taxon>
        <taxon>Fungi</taxon>
        <taxon>Dikarya</taxon>
        <taxon>Basidiomycota</taxon>
        <taxon>Agaricomycotina</taxon>
        <taxon>Agaricomycetes</taxon>
        <taxon>Polyporales</taxon>
        <taxon>Meripilaceae</taxon>
        <taxon>Meripilus</taxon>
    </lineage>
</organism>
<proteinExistence type="predicted"/>
<accession>A0AAD5V4P1</accession>
<protein>
    <submittedName>
        <fullName evidence="1">Uncharacterized protein</fullName>
    </submittedName>
</protein>